<comment type="caution">
    <text evidence="1">The sequence shown here is derived from an EMBL/GenBank/DDBJ whole genome shotgun (WGS) entry which is preliminary data.</text>
</comment>
<gene>
    <name evidence="1" type="ORF">ACFORF_00765</name>
</gene>
<evidence type="ECO:0000313" key="1">
    <source>
        <dbReference type="EMBL" id="MFC3927166.1"/>
    </source>
</evidence>
<dbReference type="EMBL" id="JBHRZV010000003">
    <property type="protein sequence ID" value="MFC3927166.1"/>
    <property type="molecule type" value="Genomic_DNA"/>
</dbReference>
<dbReference type="RefSeq" id="WP_380424372.1">
    <property type="nucleotide sequence ID" value="NZ_JBHRZV010000003.1"/>
</dbReference>
<proteinExistence type="predicted"/>
<dbReference type="Proteomes" id="UP001595807">
    <property type="component" value="Unassembled WGS sequence"/>
</dbReference>
<dbReference type="InterPro" id="IPR043129">
    <property type="entry name" value="ATPase_NBD"/>
</dbReference>
<accession>A0ABV8CSR7</accession>
<dbReference type="Gene3D" id="3.30.420.40">
    <property type="match status" value="1"/>
</dbReference>
<evidence type="ECO:0000313" key="2">
    <source>
        <dbReference type="Proteomes" id="UP001595807"/>
    </source>
</evidence>
<reference evidence="2" key="1">
    <citation type="journal article" date="2019" name="Int. J. Syst. Evol. Microbiol.">
        <title>The Global Catalogue of Microorganisms (GCM) 10K type strain sequencing project: providing services to taxonomists for standard genome sequencing and annotation.</title>
        <authorList>
            <consortium name="The Broad Institute Genomics Platform"/>
            <consortium name="The Broad Institute Genome Sequencing Center for Infectious Disease"/>
            <person name="Wu L."/>
            <person name="Ma J."/>
        </authorList>
    </citation>
    <scope>NUCLEOTIDE SEQUENCE [LARGE SCALE GENOMIC DNA]</scope>
    <source>
        <strain evidence="2">CCUG 67170</strain>
    </source>
</reference>
<keyword evidence="2" id="KW-1185">Reference proteome</keyword>
<dbReference type="SUPFAM" id="SSF53067">
    <property type="entry name" value="Actin-like ATPase domain"/>
    <property type="match status" value="1"/>
</dbReference>
<sequence>MAEHGIVVSELDAVVSRGGHTEPLQGGVYRVTQKMLDQSRSMEYGNHPTDLGLQLAGVYTQEGPTAYTVDSSCTDEFETLARYSGLKEIERVSRFQILNQRAVSPIYAESIGKKYEDLNLITCMMGGGTTCAAHKKTCS</sequence>
<name>A0ABV8CSR7_9STRE</name>
<organism evidence="1 2">
    <name type="scientific">Streptococcus caprae</name>
    <dbReference type="NCBI Taxonomy" id="1640501"/>
    <lineage>
        <taxon>Bacteria</taxon>
        <taxon>Bacillati</taxon>
        <taxon>Bacillota</taxon>
        <taxon>Bacilli</taxon>
        <taxon>Lactobacillales</taxon>
        <taxon>Streptococcaceae</taxon>
        <taxon>Streptococcus</taxon>
    </lineage>
</organism>
<protein>
    <submittedName>
        <fullName evidence="1">Uncharacterized protein</fullName>
    </submittedName>
</protein>